<keyword evidence="1" id="KW-0269">Exonuclease</keyword>
<dbReference type="Proteomes" id="UP000262719">
    <property type="component" value="Segment"/>
</dbReference>
<dbReference type="Gene3D" id="3.90.320.10">
    <property type="match status" value="1"/>
</dbReference>
<dbReference type="GeneID" id="63911719"/>
<evidence type="ECO:0000313" key="1">
    <source>
        <dbReference type="EMBL" id="AXQ65162.1"/>
    </source>
</evidence>
<organism evidence="1 2">
    <name type="scientific">Gordonia phage Schmidt</name>
    <dbReference type="NCBI Taxonomy" id="2301697"/>
    <lineage>
        <taxon>Viruses</taxon>
        <taxon>Duplodnaviria</taxon>
        <taxon>Heunggongvirae</taxon>
        <taxon>Uroviricota</taxon>
        <taxon>Caudoviricetes</taxon>
        <taxon>Ruthgordonvirinae</taxon>
        <taxon>Schmidtvirus</taxon>
        <taxon>Schmidtvirus schmidt</taxon>
    </lineage>
</organism>
<dbReference type="GO" id="GO:0004527">
    <property type="term" value="F:exonuclease activity"/>
    <property type="evidence" value="ECO:0007669"/>
    <property type="project" value="UniProtKB-KW"/>
</dbReference>
<sequence length="292" mass="32533">MTDYNVLRDRWGRPWVSQDGGPLQFEGRKKTPTNAVAYQRVSTVAGSMDDKSNLDTWHSAQAMVGVMREKSIAAQLGSLMSKFRDPWTQAKPQMRQLVARALTAASTDDGSGKGTAFHEFTEVVDAGGWPEFAPVEFTPFLEAYQALMQDWEVLEVEPFLIVDELQLAGSMDKLLRHKATGTIAAADLKSGKSDPDYIAKVEIQVACYAHGVKYDQATGERTPLHPDIDLGHGLLIHVPVRDATPERAATYPLDLDRGWEAAKIARKVADYRKAERDRERVQPLRTYEEAMA</sequence>
<reference evidence="1 2" key="1">
    <citation type="submission" date="2018-07" db="EMBL/GenBank/DDBJ databases">
        <authorList>
            <person name="Roberston F.H."/>
            <person name="Ghiringhelli B.C."/>
            <person name="Garcia S."/>
            <person name="Henry S."/>
            <person name="Naegele L."/>
            <person name="Slowan-Pomeroy T."/>
            <person name="Briggs L.A."/>
            <person name="Warner M.H."/>
            <person name="Garlena R.A."/>
            <person name="Russell D.A."/>
            <person name="Pope W.H."/>
            <person name="Jacobs-Sera D."/>
            <person name="Hatfull G.F."/>
        </authorList>
    </citation>
    <scope>NUCLEOTIDE SEQUENCE [LARGE SCALE GENOMIC DNA]</scope>
</reference>
<gene>
    <name evidence="1" type="primary">40</name>
    <name evidence="1" type="ORF">SEA_SCHMIDT_40</name>
</gene>
<accession>A0A385E2T3</accession>
<dbReference type="EMBL" id="MH651189">
    <property type="protein sequence ID" value="AXQ65162.1"/>
    <property type="molecule type" value="Genomic_DNA"/>
</dbReference>
<name>A0A385E2T3_9CAUD</name>
<dbReference type="InterPro" id="IPR011604">
    <property type="entry name" value="PDDEXK-like_dom_sf"/>
</dbReference>
<keyword evidence="1" id="KW-0540">Nuclease</keyword>
<protein>
    <submittedName>
        <fullName evidence="1">Exonuclease</fullName>
    </submittedName>
</protein>
<dbReference type="KEGG" id="vg:63911719"/>
<keyword evidence="2" id="KW-1185">Reference proteome</keyword>
<evidence type="ECO:0000313" key="2">
    <source>
        <dbReference type="Proteomes" id="UP000262719"/>
    </source>
</evidence>
<dbReference type="RefSeq" id="YP_010050980.1">
    <property type="nucleotide sequence ID" value="NC_054436.1"/>
</dbReference>
<keyword evidence="1" id="KW-0378">Hydrolase</keyword>
<proteinExistence type="predicted"/>